<sequence>MVDERAEKSGGAVSADATGLWTAAELAARVAVLVVGDAYCLLPPAPPAPVSVSFFGVRLPPPPPSALDSAVVPPVARLLRSILIVGCREEEEDDDGTGTGPVDRLPCGEADVAGSLSFITGSRDGADGAAAASRSKLYVICGVMAPDDGWWVETGLETGLDTVVALPAGRFGNISILKGSGVIGAPPAGAELSRFSFGGGGLSFPSSGISL</sequence>
<dbReference type="Proteomes" id="UP000075882">
    <property type="component" value="Unassembled WGS sequence"/>
</dbReference>
<reference evidence="1" key="1">
    <citation type="submission" date="2022-08" db="UniProtKB">
        <authorList>
            <consortium name="EnsemblMetazoa"/>
        </authorList>
    </citation>
    <scope>IDENTIFICATION</scope>
</reference>
<proteinExistence type="predicted"/>
<evidence type="ECO:0000313" key="1">
    <source>
        <dbReference type="EnsemblMetazoa" id="ACOM027416-PA.1"/>
    </source>
</evidence>
<dbReference type="EnsemblMetazoa" id="ACOM027416-RA">
    <property type="protein sequence ID" value="ACOM027416-PA.1"/>
    <property type="gene ID" value="ACOM027416"/>
</dbReference>
<organism evidence="1">
    <name type="scientific">Anopheles coluzzii</name>
    <name type="common">African malaria mosquito</name>
    <dbReference type="NCBI Taxonomy" id="1518534"/>
    <lineage>
        <taxon>Eukaryota</taxon>
        <taxon>Metazoa</taxon>
        <taxon>Ecdysozoa</taxon>
        <taxon>Arthropoda</taxon>
        <taxon>Hexapoda</taxon>
        <taxon>Insecta</taxon>
        <taxon>Pterygota</taxon>
        <taxon>Neoptera</taxon>
        <taxon>Endopterygota</taxon>
        <taxon>Diptera</taxon>
        <taxon>Nematocera</taxon>
        <taxon>Culicoidea</taxon>
        <taxon>Culicidae</taxon>
        <taxon>Anophelinae</taxon>
        <taxon>Anopheles</taxon>
    </lineage>
</organism>
<protein>
    <submittedName>
        <fullName evidence="1">Uncharacterized protein</fullName>
    </submittedName>
</protein>
<name>A0A8W7P7V1_ANOCL</name>
<dbReference type="AlphaFoldDB" id="A0A8W7P7V1"/>
<accession>A0A8W7P7V1</accession>